<dbReference type="GO" id="GO:0005930">
    <property type="term" value="C:axoneme"/>
    <property type="evidence" value="ECO:0007669"/>
    <property type="project" value="UniProtKB-SubCell"/>
</dbReference>
<evidence type="ECO:0000256" key="1">
    <source>
        <dbReference type="ARBA" id="ARBA00004430"/>
    </source>
</evidence>
<keyword evidence="4" id="KW-0966">Cell projection</keyword>
<accession>A0A8J9V1U2</accession>
<evidence type="ECO:0000256" key="4">
    <source>
        <dbReference type="ARBA" id="ARBA00023273"/>
    </source>
</evidence>
<feature type="compositionally biased region" description="Basic and acidic residues" evidence="8">
    <location>
        <begin position="129"/>
        <end position="139"/>
    </location>
</feature>
<name>A0A8J9V1U2_9NEOP</name>
<evidence type="ECO:0000313" key="10">
    <source>
        <dbReference type="EMBL" id="CAH0730626.1"/>
    </source>
</evidence>
<keyword evidence="11" id="KW-1185">Reference proteome</keyword>
<evidence type="ECO:0000256" key="6">
    <source>
        <dbReference type="ARBA" id="ARBA00029555"/>
    </source>
</evidence>
<keyword evidence="2" id="KW-0963">Cytoplasm</keyword>
<dbReference type="PANTHER" id="PTHR22455:SF10">
    <property type="entry name" value="CILIA- AND FLAGELLA-ASSOCIATED PROTEIN 91"/>
    <property type="match status" value="1"/>
</dbReference>
<evidence type="ECO:0000256" key="8">
    <source>
        <dbReference type="SAM" id="MobiDB-lite"/>
    </source>
</evidence>
<dbReference type="EMBL" id="OV170228">
    <property type="protein sequence ID" value="CAH0730626.1"/>
    <property type="molecule type" value="Genomic_DNA"/>
</dbReference>
<protein>
    <recommendedName>
        <fullName evidence="6">Cilia- and flagella-associated protein 91</fullName>
    </recommendedName>
</protein>
<evidence type="ECO:0000256" key="2">
    <source>
        <dbReference type="ARBA" id="ARBA00022490"/>
    </source>
</evidence>
<feature type="compositionally biased region" description="Polar residues" evidence="8">
    <location>
        <begin position="692"/>
        <end position="701"/>
    </location>
</feature>
<evidence type="ECO:0000256" key="3">
    <source>
        <dbReference type="ARBA" id="ARBA00023212"/>
    </source>
</evidence>
<feature type="region of interest" description="Disordered" evidence="8">
    <location>
        <begin position="112"/>
        <end position="146"/>
    </location>
</feature>
<feature type="domain" description="CFAP91" evidence="9">
    <location>
        <begin position="1"/>
        <end position="100"/>
    </location>
</feature>
<gene>
    <name evidence="10" type="ORF">BINO364_LOCUS15591</name>
</gene>
<keyword evidence="7" id="KW-0175">Coiled coil</keyword>
<feature type="region of interest" description="Disordered" evidence="8">
    <location>
        <begin position="690"/>
        <end position="724"/>
    </location>
</feature>
<reference evidence="10" key="1">
    <citation type="submission" date="2021-12" db="EMBL/GenBank/DDBJ databases">
        <authorList>
            <person name="Martin H S."/>
        </authorList>
    </citation>
    <scope>NUCLEOTIDE SEQUENCE</scope>
</reference>
<feature type="non-terminal residue" evidence="10">
    <location>
        <position position="724"/>
    </location>
</feature>
<evidence type="ECO:0000259" key="9">
    <source>
        <dbReference type="Pfam" id="PF14738"/>
    </source>
</evidence>
<dbReference type="PANTHER" id="PTHR22455">
    <property type="entry name" value="CILIA- AND FLAGELLA-ASSOCIATED PROTEIN 91"/>
    <property type="match status" value="1"/>
</dbReference>
<sequence>MRHARKWSELVDKGRYPDWMKKRDEIITDIETKDWIFREAEIDELQSIRQALLHKLQAEQTQKTTTRTTTKLANLWINKKSDMEARIETIRRTRDRELRKLSSNRSLGACAERARASRAARGGGPASRAARDPAADARAPRARHGYQASRRHAEIVYDASLIVLEDHAHLAEPPAWLEQCGQNLKKSCSGGHIPRDKTQLCERETKWSEQFLENLHNDLKKARLGAASTSAGPLRVLKPRRIQATPRPSTPEVESVPDDEEITHQSALMMQKVFKGRAVQNLMYEGRTRAAELTEELKTTHGLQKEDRARIAKEESKARDYNEVRSEMEQKEAAISSLVEELCGGAVSSALDFLEKELRRLKEERRQHAFILIAIREKTMREAAEAGRRQKEEHRRREHDEMFKHVLGVTQETVDAYLQDVAREASALAAERAAVREARAGAGALGRGAEAAGSTAEQNEVVAELVQQFLLPAAHKEASRSKVSALQAAGLRAARSAIFGIVDDGVGKVEKCIRCGNLLDVDCNCQTCPVRVKPVETTSRDDPRWKHARTVEISRYLRKEEEAITRDISHALRHRTEMEIEVREAIGELISRATGEVTAVKRPDYRHYMRRIYEDALERSEHYQPDTSCPKLLPSELRRIREDEEAKKDPYCHCEETKNKIKFGPDMPQDKSNLLPSELRILEDFRRCKCDTTPSPSPVNIESSSTEEYTASEDSNIFKEEYEQ</sequence>
<feature type="compositionally biased region" description="Low complexity" evidence="8">
    <location>
        <begin position="702"/>
        <end position="715"/>
    </location>
</feature>
<dbReference type="Pfam" id="PF14738">
    <property type="entry name" value="CFAP91"/>
    <property type="match status" value="1"/>
</dbReference>
<evidence type="ECO:0000256" key="5">
    <source>
        <dbReference type="ARBA" id="ARBA00029468"/>
    </source>
</evidence>
<feature type="coiled-coil region" evidence="7">
    <location>
        <begin position="311"/>
        <end position="371"/>
    </location>
</feature>
<keyword evidence="3" id="KW-0206">Cytoskeleton</keyword>
<evidence type="ECO:0000256" key="7">
    <source>
        <dbReference type="SAM" id="Coils"/>
    </source>
</evidence>
<dbReference type="InterPro" id="IPR026720">
    <property type="entry name" value="CFAP91"/>
</dbReference>
<comment type="subcellular location">
    <subcellularLocation>
        <location evidence="1">Cytoplasm</location>
        <location evidence="1">Cytoskeleton</location>
        <location evidence="1">Cilium axoneme</location>
    </subcellularLocation>
</comment>
<dbReference type="OrthoDB" id="567787at2759"/>
<dbReference type="AlphaFoldDB" id="A0A8J9V1U2"/>
<dbReference type="InterPro" id="IPR032840">
    <property type="entry name" value="CFAP91_dom"/>
</dbReference>
<organism evidence="10 11">
    <name type="scientific">Brenthis ino</name>
    <name type="common">lesser marbled fritillary</name>
    <dbReference type="NCBI Taxonomy" id="405034"/>
    <lineage>
        <taxon>Eukaryota</taxon>
        <taxon>Metazoa</taxon>
        <taxon>Ecdysozoa</taxon>
        <taxon>Arthropoda</taxon>
        <taxon>Hexapoda</taxon>
        <taxon>Insecta</taxon>
        <taxon>Pterygota</taxon>
        <taxon>Neoptera</taxon>
        <taxon>Endopterygota</taxon>
        <taxon>Lepidoptera</taxon>
        <taxon>Glossata</taxon>
        <taxon>Ditrysia</taxon>
        <taxon>Papilionoidea</taxon>
        <taxon>Nymphalidae</taxon>
        <taxon>Heliconiinae</taxon>
        <taxon>Argynnini</taxon>
        <taxon>Brenthis</taxon>
    </lineage>
</organism>
<proteinExistence type="inferred from homology"/>
<evidence type="ECO:0000313" key="11">
    <source>
        <dbReference type="Proteomes" id="UP000838878"/>
    </source>
</evidence>
<comment type="similarity">
    <text evidence="5">Belongs to the CFAP91 family.</text>
</comment>
<dbReference type="Proteomes" id="UP000838878">
    <property type="component" value="Chromosome 8"/>
</dbReference>